<evidence type="ECO:0000313" key="2">
    <source>
        <dbReference type="EMBL" id="KAF5799311.1"/>
    </source>
</evidence>
<keyword evidence="1" id="KW-1133">Transmembrane helix</keyword>
<dbReference type="Gramene" id="mRNA:HanXRQr2_Chr07g0303081">
    <property type="protein sequence ID" value="mRNA:HanXRQr2_Chr07g0303081"/>
    <property type="gene ID" value="HanXRQr2_Chr07g0303081"/>
</dbReference>
<dbReference type="EMBL" id="CM007896">
    <property type="protein sequence ID" value="OTG20693.1"/>
    <property type="molecule type" value="Genomic_DNA"/>
</dbReference>
<dbReference type="InParanoid" id="A0A251UCB4"/>
<protein>
    <submittedName>
        <fullName evidence="3">Uncharacterized protein</fullName>
    </submittedName>
</protein>
<sequence length="52" mass="6209">MKSQATYIYSVIVKPFVIQTHNHIFIIIFCLQIVLDSSQILYIRFRLRIPEV</sequence>
<dbReference type="AlphaFoldDB" id="A0A251UCB4"/>
<accession>A0A251UCB4</accession>
<reference evidence="2 4" key="1">
    <citation type="journal article" date="2017" name="Nature">
        <title>The sunflower genome provides insights into oil metabolism, flowering and Asterid evolution.</title>
        <authorList>
            <person name="Badouin H."/>
            <person name="Gouzy J."/>
            <person name="Grassa C.J."/>
            <person name="Murat F."/>
            <person name="Staton S.E."/>
            <person name="Cottret L."/>
            <person name="Lelandais-Briere C."/>
            <person name="Owens G.L."/>
            <person name="Carrere S."/>
            <person name="Mayjonade B."/>
            <person name="Legrand L."/>
            <person name="Gill N."/>
            <person name="Kane N.C."/>
            <person name="Bowers J.E."/>
            <person name="Hubner S."/>
            <person name="Bellec A."/>
            <person name="Berard A."/>
            <person name="Berges H."/>
            <person name="Blanchet N."/>
            <person name="Boniface M.C."/>
            <person name="Brunel D."/>
            <person name="Catrice O."/>
            <person name="Chaidir N."/>
            <person name="Claudel C."/>
            <person name="Donnadieu C."/>
            <person name="Faraut T."/>
            <person name="Fievet G."/>
            <person name="Helmstetter N."/>
            <person name="King M."/>
            <person name="Knapp S.J."/>
            <person name="Lai Z."/>
            <person name="Le Paslier M.C."/>
            <person name="Lippi Y."/>
            <person name="Lorenzon L."/>
            <person name="Mandel J.R."/>
            <person name="Marage G."/>
            <person name="Marchand G."/>
            <person name="Marquand E."/>
            <person name="Bret-Mestries E."/>
            <person name="Morien E."/>
            <person name="Nambeesan S."/>
            <person name="Nguyen T."/>
            <person name="Pegot-Espagnet P."/>
            <person name="Pouilly N."/>
            <person name="Raftis F."/>
            <person name="Sallet E."/>
            <person name="Schiex T."/>
            <person name="Thomas J."/>
            <person name="Vandecasteele C."/>
            <person name="Vares D."/>
            <person name="Vear F."/>
            <person name="Vautrin S."/>
            <person name="Crespi M."/>
            <person name="Mangin B."/>
            <person name="Burke J.M."/>
            <person name="Salse J."/>
            <person name="Munos S."/>
            <person name="Vincourt P."/>
            <person name="Rieseberg L.H."/>
            <person name="Langlade N.B."/>
        </authorList>
    </citation>
    <scope>NUCLEOTIDE SEQUENCE [LARGE SCALE GENOMIC DNA]</scope>
    <source>
        <strain evidence="4">cv. SF193</strain>
        <tissue evidence="2">Leaves</tissue>
    </source>
</reference>
<dbReference type="EMBL" id="MNCJ02000322">
    <property type="protein sequence ID" value="KAF5799311.1"/>
    <property type="molecule type" value="Genomic_DNA"/>
</dbReference>
<keyword evidence="1" id="KW-0812">Transmembrane</keyword>
<evidence type="ECO:0000313" key="4">
    <source>
        <dbReference type="Proteomes" id="UP000215914"/>
    </source>
</evidence>
<keyword evidence="4" id="KW-1185">Reference proteome</keyword>
<reference evidence="3" key="2">
    <citation type="submission" date="2017-02" db="EMBL/GenBank/DDBJ databases">
        <title>Sunflower complete genome.</title>
        <authorList>
            <person name="Langlade N."/>
            <person name="Munos S."/>
        </authorList>
    </citation>
    <scope>NUCLEOTIDE SEQUENCE [LARGE SCALE GENOMIC DNA]</scope>
    <source>
        <tissue evidence="3">Leaves</tissue>
    </source>
</reference>
<evidence type="ECO:0000256" key="1">
    <source>
        <dbReference type="SAM" id="Phobius"/>
    </source>
</evidence>
<name>A0A251UCB4_HELAN</name>
<evidence type="ECO:0000313" key="3">
    <source>
        <dbReference type="EMBL" id="OTG20693.1"/>
    </source>
</evidence>
<organism evidence="3 4">
    <name type="scientific">Helianthus annuus</name>
    <name type="common">Common sunflower</name>
    <dbReference type="NCBI Taxonomy" id="4232"/>
    <lineage>
        <taxon>Eukaryota</taxon>
        <taxon>Viridiplantae</taxon>
        <taxon>Streptophyta</taxon>
        <taxon>Embryophyta</taxon>
        <taxon>Tracheophyta</taxon>
        <taxon>Spermatophyta</taxon>
        <taxon>Magnoliopsida</taxon>
        <taxon>eudicotyledons</taxon>
        <taxon>Gunneridae</taxon>
        <taxon>Pentapetalae</taxon>
        <taxon>asterids</taxon>
        <taxon>campanulids</taxon>
        <taxon>Asterales</taxon>
        <taxon>Asteraceae</taxon>
        <taxon>Asteroideae</taxon>
        <taxon>Heliantheae alliance</taxon>
        <taxon>Heliantheae</taxon>
        <taxon>Helianthus</taxon>
    </lineage>
</organism>
<feature type="transmembrane region" description="Helical" evidence="1">
    <location>
        <begin position="24"/>
        <end position="43"/>
    </location>
</feature>
<proteinExistence type="predicted"/>
<keyword evidence="1" id="KW-0472">Membrane</keyword>
<gene>
    <name evidence="3" type="ORF">HannXRQ_Chr07g0195901</name>
    <name evidence="2" type="ORF">HanXRQr2_Chr07g0303081</name>
</gene>
<reference evidence="2" key="3">
    <citation type="submission" date="2020-06" db="EMBL/GenBank/DDBJ databases">
        <title>Helianthus annuus Genome sequencing and assembly Release 2.</title>
        <authorList>
            <person name="Gouzy J."/>
            <person name="Langlade N."/>
            <person name="Munos S."/>
        </authorList>
    </citation>
    <scope>NUCLEOTIDE SEQUENCE</scope>
    <source>
        <tissue evidence="2">Leaves</tissue>
    </source>
</reference>
<dbReference type="Proteomes" id="UP000215914">
    <property type="component" value="Chromosome 7"/>
</dbReference>